<keyword evidence="2" id="KW-1185">Reference proteome</keyword>
<dbReference type="EMBL" id="BQNB010017920">
    <property type="protein sequence ID" value="GJT68681.1"/>
    <property type="molecule type" value="Genomic_DNA"/>
</dbReference>
<proteinExistence type="predicted"/>
<organism evidence="1 2">
    <name type="scientific">Tanacetum coccineum</name>
    <dbReference type="NCBI Taxonomy" id="301880"/>
    <lineage>
        <taxon>Eukaryota</taxon>
        <taxon>Viridiplantae</taxon>
        <taxon>Streptophyta</taxon>
        <taxon>Embryophyta</taxon>
        <taxon>Tracheophyta</taxon>
        <taxon>Spermatophyta</taxon>
        <taxon>Magnoliopsida</taxon>
        <taxon>eudicotyledons</taxon>
        <taxon>Gunneridae</taxon>
        <taxon>Pentapetalae</taxon>
        <taxon>asterids</taxon>
        <taxon>campanulids</taxon>
        <taxon>Asterales</taxon>
        <taxon>Asteraceae</taxon>
        <taxon>Asteroideae</taxon>
        <taxon>Anthemideae</taxon>
        <taxon>Anthemidinae</taxon>
        <taxon>Tanacetum</taxon>
    </lineage>
</organism>
<reference evidence="1" key="1">
    <citation type="journal article" date="2022" name="Int. J. Mol. Sci.">
        <title>Draft Genome of Tanacetum Coccineum: Genomic Comparison of Closely Related Tanacetum-Family Plants.</title>
        <authorList>
            <person name="Yamashiro T."/>
            <person name="Shiraishi A."/>
            <person name="Nakayama K."/>
            <person name="Satake H."/>
        </authorList>
    </citation>
    <scope>NUCLEOTIDE SEQUENCE</scope>
</reference>
<accession>A0ABQ5FZG6</accession>
<name>A0ABQ5FZG6_9ASTR</name>
<evidence type="ECO:0000313" key="2">
    <source>
        <dbReference type="Proteomes" id="UP001151760"/>
    </source>
</evidence>
<sequence length="107" mass="12248">MDFLEFYKELEAEYFGAGAKLMGLQFLQLEFRLEKTSSRSFRPIKSAEILCKLDNIFSETLLEAKMGLKLSADIDSFLSLLPVSTNVDDSRNLKRCWGDGEKAFHEN</sequence>
<comment type="caution">
    <text evidence="1">The sequence shown here is derived from an EMBL/GenBank/DDBJ whole genome shotgun (WGS) entry which is preliminary data.</text>
</comment>
<dbReference type="Proteomes" id="UP001151760">
    <property type="component" value="Unassembled WGS sequence"/>
</dbReference>
<reference evidence="1" key="2">
    <citation type="submission" date="2022-01" db="EMBL/GenBank/DDBJ databases">
        <authorList>
            <person name="Yamashiro T."/>
            <person name="Shiraishi A."/>
            <person name="Satake H."/>
            <person name="Nakayama K."/>
        </authorList>
    </citation>
    <scope>NUCLEOTIDE SEQUENCE</scope>
</reference>
<evidence type="ECO:0000313" key="1">
    <source>
        <dbReference type="EMBL" id="GJT68681.1"/>
    </source>
</evidence>
<protein>
    <submittedName>
        <fullName evidence="1">Uncharacterized protein</fullName>
    </submittedName>
</protein>
<gene>
    <name evidence="1" type="ORF">Tco_1020161</name>
</gene>